<accession>A0A8S5R3M8</accession>
<protein>
    <submittedName>
        <fullName evidence="1">Uncharacterized protein</fullName>
    </submittedName>
</protein>
<evidence type="ECO:0000313" key="1">
    <source>
        <dbReference type="EMBL" id="DAE26079.1"/>
    </source>
</evidence>
<dbReference type="EMBL" id="BK015807">
    <property type="protein sequence ID" value="DAE26079.1"/>
    <property type="molecule type" value="Genomic_DNA"/>
</dbReference>
<reference evidence="1" key="1">
    <citation type="journal article" date="2021" name="Proc. Natl. Acad. Sci. U.S.A.">
        <title>A Catalog of Tens of Thousands of Viruses from Human Metagenomes Reveals Hidden Associations with Chronic Diseases.</title>
        <authorList>
            <person name="Tisza M.J."/>
            <person name="Buck C.B."/>
        </authorList>
    </citation>
    <scope>NUCLEOTIDE SEQUENCE</scope>
    <source>
        <strain evidence="1">CtEkS11</strain>
    </source>
</reference>
<name>A0A8S5R3M8_9CAUD</name>
<proteinExistence type="predicted"/>
<organism evidence="1">
    <name type="scientific">Siphoviridae sp. ctEkS11</name>
    <dbReference type="NCBI Taxonomy" id="2827272"/>
    <lineage>
        <taxon>Viruses</taxon>
        <taxon>Duplodnaviria</taxon>
        <taxon>Heunggongvirae</taxon>
        <taxon>Uroviricota</taxon>
        <taxon>Caudoviricetes</taxon>
    </lineage>
</organism>
<sequence>MAFRSDMKESVIQLQEVDAHIIYVNQVVIKNCIMIMKNLLVLSNQNNMKGGVLPSGRKNMK</sequence>